<protein>
    <submittedName>
        <fullName evidence="2">Uncharacterized protein</fullName>
    </submittedName>
</protein>
<evidence type="ECO:0000313" key="2">
    <source>
        <dbReference type="EMBL" id="KAK7090087.1"/>
    </source>
</evidence>
<feature type="compositionally biased region" description="Polar residues" evidence="1">
    <location>
        <begin position="322"/>
        <end position="354"/>
    </location>
</feature>
<feature type="region of interest" description="Disordered" evidence="1">
    <location>
        <begin position="322"/>
        <end position="415"/>
    </location>
</feature>
<comment type="caution">
    <text evidence="2">The sequence shown here is derived from an EMBL/GenBank/DDBJ whole genome shotgun (WGS) entry which is preliminary data.</text>
</comment>
<organism evidence="2 3">
    <name type="scientific">Littorina saxatilis</name>
    <dbReference type="NCBI Taxonomy" id="31220"/>
    <lineage>
        <taxon>Eukaryota</taxon>
        <taxon>Metazoa</taxon>
        <taxon>Spiralia</taxon>
        <taxon>Lophotrochozoa</taxon>
        <taxon>Mollusca</taxon>
        <taxon>Gastropoda</taxon>
        <taxon>Caenogastropoda</taxon>
        <taxon>Littorinimorpha</taxon>
        <taxon>Littorinoidea</taxon>
        <taxon>Littorinidae</taxon>
        <taxon>Littorina</taxon>
    </lineage>
</organism>
<sequence length="593" mass="66696">MAAQNSFYMDDTPPLEVVFSFNTAGAYGALCPDSRKYLKDLIRCMDSQLLRHLLSLNSSSKTRFAIFAHGDASGNLSAKNYGIKWIDFTDDVTELTQFVDSASPLRWGSVYHCYELVLRKAGSLSWTPRSRRALVLVGCTRTHYGMHPGSGELIHAHVEARCLAQMDVKIFALEVKIRQWEHEFYRQSAEITEGCHMILEQFPEMRDVITAIVSHLVGPQCLEEFEQEMLCRPDDCLTSDMVRVFASLRQHEDVMRPLYDATGPPTPPGGDFDDDDDFDVDDVTSPSEKSVEEAASILKRRSSLRLKQKNVSFYVSVRGVQKSAQKPVTSSTSANNVTAQATRSPTLRKSQTLPLPTRRGKESGRVTKSLKESVVCAGTSEGKRRSNPRKKSALRRGATSACLGQGNASDDEELGFGEPLNEKIYKVDPEALLKRENVSPRAFTLKHLSWSPWTLVISLTCPAQNQSQWEPRSKNGLGGFRKKQLMLGGEDDAPGLYELALKPERKRKCVVFYAFLSKLHDTSSWENQILGKNDTQEEVSEAVRKNCSVFMRRATFSQASRVKAVVQTALHRYDYAWNDVQGLKRKTRRVDFL</sequence>
<dbReference type="PANTHER" id="PTHR47824:SF3">
    <property type="entry name" value="UBIQUITIN-LIKE DOMAIN-CONTAINING PROTEIN"/>
    <property type="match status" value="1"/>
</dbReference>
<dbReference type="AlphaFoldDB" id="A0AAN9AND7"/>
<evidence type="ECO:0000256" key="1">
    <source>
        <dbReference type="SAM" id="MobiDB-lite"/>
    </source>
</evidence>
<dbReference type="EMBL" id="JBAMIC010000024">
    <property type="protein sequence ID" value="KAK7090087.1"/>
    <property type="molecule type" value="Genomic_DNA"/>
</dbReference>
<dbReference type="Proteomes" id="UP001374579">
    <property type="component" value="Unassembled WGS sequence"/>
</dbReference>
<name>A0AAN9AND7_9CAEN</name>
<feature type="region of interest" description="Disordered" evidence="1">
    <location>
        <begin position="257"/>
        <end position="294"/>
    </location>
</feature>
<feature type="compositionally biased region" description="Basic residues" evidence="1">
    <location>
        <begin position="385"/>
        <end position="394"/>
    </location>
</feature>
<gene>
    <name evidence="2" type="ORF">V1264_009933</name>
</gene>
<accession>A0AAN9AND7</accession>
<dbReference type="PANTHER" id="PTHR47824">
    <property type="entry name" value="UBIQUITIN-LIKE DOMAIN-CONTAINING PROTEIN"/>
    <property type="match status" value="1"/>
</dbReference>
<keyword evidence="3" id="KW-1185">Reference proteome</keyword>
<reference evidence="2 3" key="1">
    <citation type="submission" date="2024-02" db="EMBL/GenBank/DDBJ databases">
        <title>Chromosome-scale genome assembly of the rough periwinkle Littorina saxatilis.</title>
        <authorList>
            <person name="De Jode A."/>
            <person name="Faria R."/>
            <person name="Formenti G."/>
            <person name="Sims Y."/>
            <person name="Smith T.P."/>
            <person name="Tracey A."/>
            <person name="Wood J.M.D."/>
            <person name="Zagrodzka Z.B."/>
            <person name="Johannesson K."/>
            <person name="Butlin R.K."/>
            <person name="Leder E.H."/>
        </authorList>
    </citation>
    <scope>NUCLEOTIDE SEQUENCE [LARGE SCALE GENOMIC DNA]</scope>
    <source>
        <strain evidence="2">Snail1</strain>
        <tissue evidence="2">Muscle</tissue>
    </source>
</reference>
<proteinExistence type="predicted"/>
<feature type="compositionally biased region" description="Basic and acidic residues" evidence="1">
    <location>
        <begin position="359"/>
        <end position="371"/>
    </location>
</feature>
<feature type="compositionally biased region" description="Acidic residues" evidence="1">
    <location>
        <begin position="271"/>
        <end position="282"/>
    </location>
</feature>
<evidence type="ECO:0000313" key="3">
    <source>
        <dbReference type="Proteomes" id="UP001374579"/>
    </source>
</evidence>